<sequence>MPVDTEPQTPDMLVETGSEDGSEAAFYDAMSDLSMSEDIVSGPEDDDVDEAPTGSASTTPATTSLPAVTSAAGGEAPVPRSVTRSGLRDVKPVNYKGMAAHDAAEWKESRDAEFAAHRDIGT</sequence>
<evidence type="ECO:0000256" key="1">
    <source>
        <dbReference type="SAM" id="MobiDB-lite"/>
    </source>
</evidence>
<comment type="caution">
    <text evidence="2">The sequence shown here is derived from an EMBL/GenBank/DDBJ whole genome shotgun (WGS) entry which is preliminary data.</text>
</comment>
<name>A0ABR4N0Q2_9FUNG</name>
<evidence type="ECO:0000313" key="3">
    <source>
        <dbReference type="Proteomes" id="UP001527925"/>
    </source>
</evidence>
<feature type="region of interest" description="Disordered" evidence="1">
    <location>
        <begin position="1"/>
        <end position="89"/>
    </location>
</feature>
<keyword evidence="3" id="KW-1185">Reference proteome</keyword>
<evidence type="ECO:0000313" key="2">
    <source>
        <dbReference type="EMBL" id="KAL2913118.1"/>
    </source>
</evidence>
<dbReference type="Proteomes" id="UP001527925">
    <property type="component" value="Unassembled WGS sequence"/>
</dbReference>
<proteinExistence type="predicted"/>
<protein>
    <submittedName>
        <fullName evidence="2">Uncharacterized protein</fullName>
    </submittedName>
</protein>
<organism evidence="2 3">
    <name type="scientific">Polyrhizophydium stewartii</name>
    <dbReference type="NCBI Taxonomy" id="2732419"/>
    <lineage>
        <taxon>Eukaryota</taxon>
        <taxon>Fungi</taxon>
        <taxon>Fungi incertae sedis</taxon>
        <taxon>Chytridiomycota</taxon>
        <taxon>Chytridiomycota incertae sedis</taxon>
        <taxon>Chytridiomycetes</taxon>
        <taxon>Rhizophydiales</taxon>
        <taxon>Rhizophydiales incertae sedis</taxon>
        <taxon>Polyrhizophydium</taxon>
    </lineage>
</organism>
<feature type="compositionally biased region" description="Low complexity" evidence="1">
    <location>
        <begin position="51"/>
        <end position="72"/>
    </location>
</feature>
<reference evidence="2 3" key="1">
    <citation type="submission" date="2023-09" db="EMBL/GenBank/DDBJ databases">
        <title>Pangenome analysis of Batrachochytrium dendrobatidis and related Chytrids.</title>
        <authorList>
            <person name="Yacoub M.N."/>
            <person name="Stajich J.E."/>
            <person name="James T.Y."/>
        </authorList>
    </citation>
    <scope>NUCLEOTIDE SEQUENCE [LARGE SCALE GENOMIC DNA]</scope>
    <source>
        <strain evidence="2 3">JEL0888</strain>
    </source>
</reference>
<accession>A0ABR4N0Q2</accession>
<dbReference type="EMBL" id="JADGIZ020000051">
    <property type="protein sequence ID" value="KAL2913118.1"/>
    <property type="molecule type" value="Genomic_DNA"/>
</dbReference>
<gene>
    <name evidence="2" type="ORF">HK105_207354</name>
</gene>